<dbReference type="KEGG" id="njp:NEJAP_0668"/>
<sequence length="102" mass="11381">MAKRYQVEVINHQRSFTALEGCSLLMSMERSGTQAIKVGCRGGGCGMCKIRVIKGRYISKRMSRAHVSESDEQRGLVLACRVFPQEDLTIESDLIVDSISEK</sequence>
<dbReference type="Pfam" id="PF00111">
    <property type="entry name" value="Fer2"/>
    <property type="match status" value="1"/>
</dbReference>
<dbReference type="AlphaFoldDB" id="A0A7R6PQM5"/>
<dbReference type="InterPro" id="IPR036010">
    <property type="entry name" value="2Fe-2S_ferredoxin-like_sf"/>
</dbReference>
<dbReference type="InterPro" id="IPR012675">
    <property type="entry name" value="Beta-grasp_dom_sf"/>
</dbReference>
<dbReference type="EMBL" id="AP014546">
    <property type="protein sequence ID" value="BBB28625.1"/>
    <property type="molecule type" value="Genomic_DNA"/>
</dbReference>
<dbReference type="PROSITE" id="PS51085">
    <property type="entry name" value="2FE2S_FER_2"/>
    <property type="match status" value="1"/>
</dbReference>
<proteinExistence type="predicted"/>
<protein>
    <submittedName>
        <fullName evidence="2">Ferredoxin--NAD+ reductase</fullName>
        <ecNumber evidence="2">1.18.1.3</ecNumber>
    </submittedName>
</protein>
<dbReference type="SUPFAM" id="SSF54292">
    <property type="entry name" value="2Fe-2S ferredoxin-like"/>
    <property type="match status" value="1"/>
</dbReference>
<dbReference type="EC" id="1.18.1.3" evidence="2"/>
<evidence type="ECO:0000259" key="1">
    <source>
        <dbReference type="PROSITE" id="PS51085"/>
    </source>
</evidence>
<dbReference type="GO" id="GO:0051537">
    <property type="term" value="F:2 iron, 2 sulfur cluster binding"/>
    <property type="evidence" value="ECO:0007669"/>
    <property type="project" value="InterPro"/>
</dbReference>
<dbReference type="Gene3D" id="3.10.20.30">
    <property type="match status" value="1"/>
</dbReference>
<dbReference type="InterPro" id="IPR001041">
    <property type="entry name" value="2Fe-2S_ferredoxin-type"/>
</dbReference>
<dbReference type="Proteomes" id="UP000595332">
    <property type="component" value="Chromosome"/>
</dbReference>
<keyword evidence="2" id="KW-0560">Oxidoreductase</keyword>
<dbReference type="GO" id="GO:0008860">
    <property type="term" value="F:ferredoxin-NAD+ reductase activity"/>
    <property type="evidence" value="ECO:0007669"/>
    <property type="project" value="UniProtKB-EC"/>
</dbReference>
<gene>
    <name evidence="2" type="primary">hcaD</name>
    <name evidence="2" type="ORF">NEJAP_0668</name>
</gene>
<dbReference type="PROSITE" id="PS00197">
    <property type="entry name" value="2FE2S_FER_1"/>
    <property type="match status" value="1"/>
</dbReference>
<reference evidence="2 3" key="1">
    <citation type="journal article" date="2008" name="Int. J. Syst. Evol. Microbiol.">
        <title>Neptunomonas japonica sp. nov., an Osedax japonicus symbiont-like bacterium isolated from sediment adjacent to sperm whale carcasses off Kagoshima, Japan.</title>
        <authorList>
            <person name="Miyazaki M."/>
            <person name="Nogi Y."/>
            <person name="Fujiwara Y."/>
            <person name="Kawato M."/>
            <person name="Kubokawa K."/>
            <person name="Horikoshi K."/>
        </authorList>
    </citation>
    <scope>NUCLEOTIDE SEQUENCE [LARGE SCALE GENOMIC DNA]</scope>
    <source>
        <strain evidence="2 3">JAMM 1380</strain>
    </source>
</reference>
<accession>A0A7R6PQM5</accession>
<organism evidence="2 3">
    <name type="scientific">Neptunomonas japonica JAMM 1380</name>
    <dbReference type="NCBI Taxonomy" id="1441457"/>
    <lineage>
        <taxon>Bacteria</taxon>
        <taxon>Pseudomonadati</taxon>
        <taxon>Pseudomonadota</taxon>
        <taxon>Gammaproteobacteria</taxon>
        <taxon>Oceanospirillales</taxon>
        <taxon>Oceanospirillaceae</taxon>
        <taxon>Neptunomonas</taxon>
    </lineage>
</organism>
<keyword evidence="3" id="KW-1185">Reference proteome</keyword>
<evidence type="ECO:0000313" key="2">
    <source>
        <dbReference type="EMBL" id="BBB28625.1"/>
    </source>
</evidence>
<name>A0A7R6PQM5_9GAMM</name>
<evidence type="ECO:0000313" key="3">
    <source>
        <dbReference type="Proteomes" id="UP000595332"/>
    </source>
</evidence>
<dbReference type="InterPro" id="IPR006058">
    <property type="entry name" value="2Fe2S_fd_BS"/>
</dbReference>
<feature type="domain" description="2Fe-2S ferredoxin-type" evidence="1">
    <location>
        <begin position="5"/>
        <end position="102"/>
    </location>
</feature>